<sequence>MRILRVTMSSFWLKKRVEEQRPSAYPELPNPRNWSASFATELARLSAASWIDASAYTRMTSSVPDGRMNDRPRGYLAEQK</sequence>
<protein>
    <submittedName>
        <fullName evidence="1">Uncharacterized protein</fullName>
    </submittedName>
</protein>
<proteinExistence type="predicted"/>
<organism evidence="1 2">
    <name type="scientific">Populus alba</name>
    <name type="common">White poplar</name>
    <dbReference type="NCBI Taxonomy" id="43335"/>
    <lineage>
        <taxon>Eukaryota</taxon>
        <taxon>Viridiplantae</taxon>
        <taxon>Streptophyta</taxon>
        <taxon>Embryophyta</taxon>
        <taxon>Tracheophyta</taxon>
        <taxon>Spermatophyta</taxon>
        <taxon>Magnoliopsida</taxon>
        <taxon>eudicotyledons</taxon>
        <taxon>Gunneridae</taxon>
        <taxon>Pentapetalae</taxon>
        <taxon>rosids</taxon>
        <taxon>fabids</taxon>
        <taxon>Malpighiales</taxon>
        <taxon>Salicaceae</taxon>
        <taxon>Saliceae</taxon>
        <taxon>Populus</taxon>
    </lineage>
</organism>
<evidence type="ECO:0000313" key="2">
    <source>
        <dbReference type="Proteomes" id="UP000309997"/>
    </source>
</evidence>
<accession>A0ACC4CYF2</accession>
<dbReference type="Proteomes" id="UP000309997">
    <property type="component" value="Unassembled WGS sequence"/>
</dbReference>
<keyword evidence="2" id="KW-1185">Reference proteome</keyword>
<name>A0ACC4CYF2_POPAL</name>
<gene>
    <name evidence="1" type="ORF">D5086_001327</name>
</gene>
<evidence type="ECO:0000313" key="1">
    <source>
        <dbReference type="EMBL" id="KAL3610307.1"/>
    </source>
</evidence>
<comment type="caution">
    <text evidence="1">The sequence shown here is derived from an EMBL/GenBank/DDBJ whole genome shotgun (WGS) entry which is preliminary data.</text>
</comment>
<dbReference type="EMBL" id="RCHU02000001">
    <property type="protein sequence ID" value="KAL3610307.1"/>
    <property type="molecule type" value="Genomic_DNA"/>
</dbReference>
<reference evidence="1 2" key="1">
    <citation type="journal article" date="2024" name="Plant Biotechnol. J.">
        <title>Genome and CRISPR/Cas9 system of a widespread forest tree (Populus alba) in the world.</title>
        <authorList>
            <person name="Liu Y.J."/>
            <person name="Jiang P.F."/>
            <person name="Han X.M."/>
            <person name="Li X.Y."/>
            <person name="Wang H.M."/>
            <person name="Wang Y.J."/>
            <person name="Wang X.X."/>
            <person name="Zeng Q.Y."/>
        </authorList>
    </citation>
    <scope>NUCLEOTIDE SEQUENCE [LARGE SCALE GENOMIC DNA]</scope>
    <source>
        <strain evidence="2">cv. PAL-ZL1</strain>
    </source>
</reference>